<accession>A7IAW3</accession>
<evidence type="ECO:0000313" key="3">
    <source>
        <dbReference type="Proteomes" id="UP000002408"/>
    </source>
</evidence>
<reference evidence="3" key="1">
    <citation type="journal article" date="2015" name="Microbiology">
        <title>Genome of Methanoregula boonei 6A8 reveals adaptations to oligotrophic peatland environments.</title>
        <authorList>
            <person name="Braeuer S."/>
            <person name="Cadillo-Quiroz H."/>
            <person name="Kyrpides N."/>
            <person name="Woyke T."/>
            <person name="Goodwin L."/>
            <person name="Detter C."/>
            <person name="Podell S."/>
            <person name="Yavitt J.B."/>
            <person name="Zinder S.H."/>
        </authorList>
    </citation>
    <scope>NUCLEOTIDE SEQUENCE [LARGE SCALE GENOMIC DNA]</scope>
    <source>
        <strain evidence="3">DSM 21154 / JCM 14090 / 6A8</strain>
    </source>
</reference>
<protein>
    <submittedName>
        <fullName evidence="2">Methyltransferase type 12</fullName>
    </submittedName>
</protein>
<dbReference type="OrthoDB" id="57427at2157"/>
<proteinExistence type="predicted"/>
<dbReference type="CDD" id="cd02440">
    <property type="entry name" value="AdoMet_MTases"/>
    <property type="match status" value="1"/>
</dbReference>
<dbReference type="STRING" id="456442.Mboo_2360"/>
<dbReference type="PANTHER" id="PTHR43667:SF2">
    <property type="entry name" value="FATTY ACID C-METHYL TRANSFERASE"/>
    <property type="match status" value="1"/>
</dbReference>
<dbReference type="GeneID" id="5411636"/>
<feature type="domain" description="Methyltransferase" evidence="1">
    <location>
        <begin position="88"/>
        <end position="177"/>
    </location>
</feature>
<dbReference type="InterPro" id="IPR050723">
    <property type="entry name" value="CFA/CMAS"/>
</dbReference>
<dbReference type="AlphaFoldDB" id="A7IAW3"/>
<dbReference type="HOGENOM" id="CLU_060275_1_0_2"/>
<keyword evidence="2" id="KW-0808">Transferase</keyword>
<dbReference type="eggNOG" id="arCOG01632">
    <property type="taxonomic scope" value="Archaea"/>
</dbReference>
<keyword evidence="3" id="KW-1185">Reference proteome</keyword>
<gene>
    <name evidence="2" type="ordered locus">Mboo_2360</name>
</gene>
<organism evidence="2 3">
    <name type="scientific">Methanoregula boonei (strain DSM 21154 / JCM 14090 / 6A8)</name>
    <dbReference type="NCBI Taxonomy" id="456442"/>
    <lineage>
        <taxon>Archaea</taxon>
        <taxon>Methanobacteriati</taxon>
        <taxon>Methanobacteriota</taxon>
        <taxon>Stenosarchaea group</taxon>
        <taxon>Methanomicrobia</taxon>
        <taxon>Methanomicrobiales</taxon>
        <taxon>Methanoregulaceae</taxon>
        <taxon>Methanoregula</taxon>
    </lineage>
</organism>
<dbReference type="EMBL" id="CP000780">
    <property type="protein sequence ID" value="ABS56874.1"/>
    <property type="molecule type" value="Genomic_DNA"/>
</dbReference>
<dbReference type="InterPro" id="IPR041698">
    <property type="entry name" value="Methyltransf_25"/>
</dbReference>
<dbReference type="InterPro" id="IPR029063">
    <property type="entry name" value="SAM-dependent_MTases_sf"/>
</dbReference>
<evidence type="ECO:0000259" key="1">
    <source>
        <dbReference type="Pfam" id="PF13649"/>
    </source>
</evidence>
<sequence length="319" mass="35762">MPKSIKPERLFTSPLSGSSPFPRDPFFWREQWRQLKLAHCAVPVYGNARQFWANKEMINAVYMKGRKKHDRDDETRAAALSVPKGARVLDIGTGPGTYAVPLAARGCRVTAVEPSPVMREALAENMRERNAEDIRVIPKRWEDITVQELGEPFDVVIASYSLTMMDIGKALAKMVECCAGTIHLFWFMTPPAWVQVNRDLWPLLHGGEFPGEPTADWLWQVLCEMGIYANLEVETKFPPSVYASVDDAVAEFSGRLKCSTTAHEETVRNYFQSVLREEGDGFVLGGETLGAHIWWTQGQSAVKSTNIRGSGSRKSRNTP</sequence>
<keyword evidence="2" id="KW-0489">Methyltransferase</keyword>
<evidence type="ECO:0000313" key="2">
    <source>
        <dbReference type="EMBL" id="ABS56874.1"/>
    </source>
</evidence>
<dbReference type="GO" id="GO:0032259">
    <property type="term" value="P:methylation"/>
    <property type="evidence" value="ECO:0007669"/>
    <property type="project" value="UniProtKB-KW"/>
</dbReference>
<dbReference type="SUPFAM" id="SSF53335">
    <property type="entry name" value="S-adenosyl-L-methionine-dependent methyltransferases"/>
    <property type="match status" value="1"/>
</dbReference>
<dbReference type="RefSeq" id="WP_012107935.1">
    <property type="nucleotide sequence ID" value="NC_009712.1"/>
</dbReference>
<dbReference type="Pfam" id="PF13649">
    <property type="entry name" value="Methyltransf_25"/>
    <property type="match status" value="1"/>
</dbReference>
<name>A7IAW3_METB6</name>
<dbReference type="Gene3D" id="3.40.50.150">
    <property type="entry name" value="Vaccinia Virus protein VP39"/>
    <property type="match status" value="1"/>
</dbReference>
<dbReference type="KEGG" id="mbn:Mboo_2360"/>
<dbReference type="Proteomes" id="UP000002408">
    <property type="component" value="Chromosome"/>
</dbReference>
<dbReference type="GO" id="GO:0008168">
    <property type="term" value="F:methyltransferase activity"/>
    <property type="evidence" value="ECO:0007669"/>
    <property type="project" value="UniProtKB-KW"/>
</dbReference>
<dbReference type="PANTHER" id="PTHR43667">
    <property type="entry name" value="CYCLOPROPANE-FATTY-ACYL-PHOSPHOLIPID SYNTHASE"/>
    <property type="match status" value="1"/>
</dbReference>